<proteinExistence type="predicted"/>
<sequence>MKIGSGILILCVIIGSSTCRKIVIKSNPDRNAEFFQDKDFTFDQSKDDGKKPTNFAGDVMKSKTVVSENVQGRKSFKFALGTQNGIEIEQVGRLKPDNKTLVVKGSYSYTGADGRRYRVRYTADELGFHPITELEVEIPDIVTTTKNPFSKSNFPNKRYLPPSNSYLPPSNTYLPPSNTYLPPSNVNARNIELPYNTV</sequence>
<keyword evidence="5" id="KW-1185">Reference proteome</keyword>
<evidence type="ECO:0000256" key="1">
    <source>
        <dbReference type="ARBA" id="ARBA00022460"/>
    </source>
</evidence>
<keyword evidence="1 2" id="KW-0193">Cuticle</keyword>
<dbReference type="GO" id="GO:0062129">
    <property type="term" value="C:chitin-based extracellular matrix"/>
    <property type="evidence" value="ECO:0007669"/>
    <property type="project" value="TreeGrafter"/>
</dbReference>
<dbReference type="GO" id="GO:0008010">
    <property type="term" value="F:structural constituent of chitin-based larval cuticle"/>
    <property type="evidence" value="ECO:0007669"/>
    <property type="project" value="TreeGrafter"/>
</dbReference>
<accession>A0A9P0NFA4</accession>
<dbReference type="Pfam" id="PF00379">
    <property type="entry name" value="Chitin_bind_4"/>
    <property type="match status" value="1"/>
</dbReference>
<dbReference type="AlphaFoldDB" id="A0A9P0NFA4"/>
<dbReference type="InterPro" id="IPR000618">
    <property type="entry name" value="Insect_cuticle"/>
</dbReference>
<reference evidence="4" key="1">
    <citation type="submission" date="2022-01" db="EMBL/GenBank/DDBJ databases">
        <authorList>
            <person name="King R."/>
        </authorList>
    </citation>
    <scope>NUCLEOTIDE SEQUENCE</scope>
</reference>
<dbReference type="EMBL" id="OU895878">
    <property type="protein sequence ID" value="CAH1718795.1"/>
    <property type="molecule type" value="Genomic_DNA"/>
</dbReference>
<feature type="signal peptide" evidence="3">
    <location>
        <begin position="1"/>
        <end position="19"/>
    </location>
</feature>
<keyword evidence="3" id="KW-0732">Signal</keyword>
<name>A0A9P0NFA4_9DIPT</name>
<dbReference type="InterPro" id="IPR050468">
    <property type="entry name" value="Cuticle_Struct_Prot"/>
</dbReference>
<evidence type="ECO:0000256" key="2">
    <source>
        <dbReference type="PROSITE-ProRule" id="PRU00497"/>
    </source>
</evidence>
<dbReference type="PROSITE" id="PS51155">
    <property type="entry name" value="CHIT_BIND_RR_2"/>
    <property type="match status" value="1"/>
</dbReference>
<dbReference type="InterPro" id="IPR031311">
    <property type="entry name" value="CHIT_BIND_RR_consensus"/>
</dbReference>
<dbReference type="PRINTS" id="PR00947">
    <property type="entry name" value="CUTICLE"/>
</dbReference>
<dbReference type="PANTHER" id="PTHR10380:SF228">
    <property type="entry name" value="CUTICULAR PROTEIN 11A-RELATED"/>
    <property type="match status" value="1"/>
</dbReference>
<gene>
    <name evidence="4" type="ORF">CHIRRI_LOCUS6156</name>
</gene>
<evidence type="ECO:0000313" key="5">
    <source>
        <dbReference type="Proteomes" id="UP001153620"/>
    </source>
</evidence>
<evidence type="ECO:0000313" key="4">
    <source>
        <dbReference type="EMBL" id="CAH1718795.1"/>
    </source>
</evidence>
<dbReference type="PROSITE" id="PS00233">
    <property type="entry name" value="CHIT_BIND_RR_1"/>
    <property type="match status" value="1"/>
</dbReference>
<feature type="chain" id="PRO_5040110393" evidence="3">
    <location>
        <begin position="20"/>
        <end position="198"/>
    </location>
</feature>
<dbReference type="PANTHER" id="PTHR10380">
    <property type="entry name" value="CUTICLE PROTEIN"/>
    <property type="match status" value="1"/>
</dbReference>
<evidence type="ECO:0000256" key="3">
    <source>
        <dbReference type="SAM" id="SignalP"/>
    </source>
</evidence>
<reference evidence="4" key="2">
    <citation type="submission" date="2022-10" db="EMBL/GenBank/DDBJ databases">
        <authorList>
            <consortium name="ENA_rothamsted_submissions"/>
            <consortium name="culmorum"/>
            <person name="King R."/>
        </authorList>
    </citation>
    <scope>NUCLEOTIDE SEQUENCE</scope>
</reference>
<organism evidence="4 5">
    <name type="scientific">Chironomus riparius</name>
    <dbReference type="NCBI Taxonomy" id="315576"/>
    <lineage>
        <taxon>Eukaryota</taxon>
        <taxon>Metazoa</taxon>
        <taxon>Ecdysozoa</taxon>
        <taxon>Arthropoda</taxon>
        <taxon>Hexapoda</taxon>
        <taxon>Insecta</taxon>
        <taxon>Pterygota</taxon>
        <taxon>Neoptera</taxon>
        <taxon>Endopterygota</taxon>
        <taxon>Diptera</taxon>
        <taxon>Nematocera</taxon>
        <taxon>Chironomoidea</taxon>
        <taxon>Chironomidae</taxon>
        <taxon>Chironominae</taxon>
        <taxon>Chironomus</taxon>
    </lineage>
</organism>
<dbReference type="Proteomes" id="UP001153620">
    <property type="component" value="Chromosome 2"/>
</dbReference>
<protein>
    <submittedName>
        <fullName evidence="4">Uncharacterized protein</fullName>
    </submittedName>
</protein>